<sequence length="216" mass="24100">MRVAHPLETPSMVTDPSSAEIQLSGREAALVGSAYRVISRQGVHRTSLQDIADDADVSKGLLLYHFKSKDQLLLTTMRWALLRTASRIRENIAQVDDHPAGAVEALIDAVFIGAQQNRDFYLLYLDLVEHAARAPSFSDLSVLTSTIINGLYAEILREGQSRGLFDITDVDEAAATMRAHIDGVFVNWLQQHDWRAAYPRYRAMALNGLLRLLNIK</sequence>
<comment type="caution">
    <text evidence="7">The sequence shown here is derived from an EMBL/GenBank/DDBJ whole genome shotgun (WGS) entry which is preliminary data.</text>
</comment>
<dbReference type="RefSeq" id="WP_344314236.1">
    <property type="nucleotide sequence ID" value="NZ_BAAANY010000032.1"/>
</dbReference>
<dbReference type="Proteomes" id="UP001500618">
    <property type="component" value="Unassembled WGS sequence"/>
</dbReference>
<dbReference type="PANTHER" id="PTHR30055:SF228">
    <property type="entry name" value="TRANSCRIPTIONAL REGULATOR-RELATED"/>
    <property type="match status" value="1"/>
</dbReference>
<dbReference type="InterPro" id="IPR036271">
    <property type="entry name" value="Tet_transcr_reg_TetR-rel_C_sf"/>
</dbReference>
<evidence type="ECO:0000313" key="7">
    <source>
        <dbReference type="EMBL" id="GAA1708505.1"/>
    </source>
</evidence>
<evidence type="ECO:0000313" key="8">
    <source>
        <dbReference type="Proteomes" id="UP001500618"/>
    </source>
</evidence>
<proteinExistence type="predicted"/>
<gene>
    <name evidence="7" type="ORF">GCM10009765_67520</name>
</gene>
<keyword evidence="4" id="KW-0804">Transcription</keyword>
<dbReference type="SUPFAM" id="SSF48498">
    <property type="entry name" value="Tetracyclin repressor-like, C-terminal domain"/>
    <property type="match status" value="1"/>
</dbReference>
<keyword evidence="1" id="KW-0678">Repressor</keyword>
<dbReference type="PRINTS" id="PR00455">
    <property type="entry name" value="HTHTETR"/>
</dbReference>
<dbReference type="InterPro" id="IPR050109">
    <property type="entry name" value="HTH-type_TetR-like_transc_reg"/>
</dbReference>
<dbReference type="InterPro" id="IPR001647">
    <property type="entry name" value="HTH_TetR"/>
</dbReference>
<evidence type="ECO:0000256" key="2">
    <source>
        <dbReference type="ARBA" id="ARBA00023015"/>
    </source>
</evidence>
<dbReference type="InterPro" id="IPR039538">
    <property type="entry name" value="BetI_C"/>
</dbReference>
<keyword evidence="2" id="KW-0805">Transcription regulation</keyword>
<keyword evidence="3 5" id="KW-0238">DNA-binding</keyword>
<dbReference type="InterPro" id="IPR009057">
    <property type="entry name" value="Homeodomain-like_sf"/>
</dbReference>
<protein>
    <recommendedName>
        <fullName evidence="6">HTH tetR-type domain-containing protein</fullName>
    </recommendedName>
</protein>
<dbReference type="PROSITE" id="PS50977">
    <property type="entry name" value="HTH_TETR_2"/>
    <property type="match status" value="1"/>
</dbReference>
<dbReference type="Pfam" id="PF00440">
    <property type="entry name" value="TetR_N"/>
    <property type="match status" value="1"/>
</dbReference>
<keyword evidence="8" id="KW-1185">Reference proteome</keyword>
<accession>A0ABP4UMS9</accession>
<dbReference type="SUPFAM" id="SSF46689">
    <property type="entry name" value="Homeodomain-like"/>
    <property type="match status" value="1"/>
</dbReference>
<organism evidence="7 8">
    <name type="scientific">Fodinicola feengrottensis</name>
    <dbReference type="NCBI Taxonomy" id="435914"/>
    <lineage>
        <taxon>Bacteria</taxon>
        <taxon>Bacillati</taxon>
        <taxon>Actinomycetota</taxon>
        <taxon>Actinomycetes</taxon>
        <taxon>Mycobacteriales</taxon>
        <taxon>Fodinicola</taxon>
    </lineage>
</organism>
<dbReference type="EMBL" id="BAAANY010000032">
    <property type="protein sequence ID" value="GAA1708505.1"/>
    <property type="molecule type" value="Genomic_DNA"/>
</dbReference>
<name>A0ABP4UMS9_9ACTN</name>
<evidence type="ECO:0000259" key="6">
    <source>
        <dbReference type="PROSITE" id="PS50977"/>
    </source>
</evidence>
<dbReference type="PANTHER" id="PTHR30055">
    <property type="entry name" value="HTH-TYPE TRANSCRIPTIONAL REGULATOR RUTR"/>
    <property type="match status" value="1"/>
</dbReference>
<dbReference type="Gene3D" id="1.10.357.10">
    <property type="entry name" value="Tetracycline Repressor, domain 2"/>
    <property type="match status" value="1"/>
</dbReference>
<evidence type="ECO:0000256" key="4">
    <source>
        <dbReference type="ARBA" id="ARBA00023163"/>
    </source>
</evidence>
<feature type="DNA-binding region" description="H-T-H motif" evidence="5">
    <location>
        <begin position="47"/>
        <end position="66"/>
    </location>
</feature>
<dbReference type="Pfam" id="PF13977">
    <property type="entry name" value="TetR_C_6"/>
    <property type="match status" value="1"/>
</dbReference>
<evidence type="ECO:0000256" key="1">
    <source>
        <dbReference type="ARBA" id="ARBA00022491"/>
    </source>
</evidence>
<feature type="domain" description="HTH tetR-type" evidence="6">
    <location>
        <begin position="24"/>
        <end position="84"/>
    </location>
</feature>
<evidence type="ECO:0000256" key="5">
    <source>
        <dbReference type="PROSITE-ProRule" id="PRU00335"/>
    </source>
</evidence>
<evidence type="ECO:0000256" key="3">
    <source>
        <dbReference type="ARBA" id="ARBA00023125"/>
    </source>
</evidence>
<reference evidence="8" key="1">
    <citation type="journal article" date="2019" name="Int. J. Syst. Evol. Microbiol.">
        <title>The Global Catalogue of Microorganisms (GCM) 10K type strain sequencing project: providing services to taxonomists for standard genome sequencing and annotation.</title>
        <authorList>
            <consortium name="The Broad Institute Genomics Platform"/>
            <consortium name="The Broad Institute Genome Sequencing Center for Infectious Disease"/>
            <person name="Wu L."/>
            <person name="Ma J."/>
        </authorList>
    </citation>
    <scope>NUCLEOTIDE SEQUENCE [LARGE SCALE GENOMIC DNA]</scope>
    <source>
        <strain evidence="8">JCM 14718</strain>
    </source>
</reference>